<evidence type="ECO:0000256" key="1">
    <source>
        <dbReference type="SAM" id="Coils"/>
    </source>
</evidence>
<dbReference type="EMBL" id="ASPP01006030">
    <property type="protein sequence ID" value="ETO29492.1"/>
    <property type="molecule type" value="Genomic_DNA"/>
</dbReference>
<dbReference type="AlphaFoldDB" id="X6NW44"/>
<evidence type="ECO:0000313" key="3">
    <source>
        <dbReference type="EMBL" id="ETO29492.1"/>
    </source>
</evidence>
<feature type="compositionally biased region" description="Low complexity" evidence="2">
    <location>
        <begin position="180"/>
        <end position="191"/>
    </location>
</feature>
<proteinExistence type="predicted"/>
<feature type="region of interest" description="Disordered" evidence="2">
    <location>
        <begin position="172"/>
        <end position="204"/>
    </location>
</feature>
<reference evidence="3 4" key="1">
    <citation type="journal article" date="2013" name="Curr. Biol.">
        <title>The Genome of the Foraminiferan Reticulomyxa filosa.</title>
        <authorList>
            <person name="Glockner G."/>
            <person name="Hulsmann N."/>
            <person name="Schleicher M."/>
            <person name="Noegel A.A."/>
            <person name="Eichinger L."/>
            <person name="Gallinger C."/>
            <person name="Pawlowski J."/>
            <person name="Sierra R."/>
            <person name="Euteneuer U."/>
            <person name="Pillet L."/>
            <person name="Moustafa A."/>
            <person name="Platzer M."/>
            <person name="Groth M."/>
            <person name="Szafranski K."/>
            <person name="Schliwa M."/>
        </authorList>
    </citation>
    <scope>NUCLEOTIDE SEQUENCE [LARGE SCALE GENOMIC DNA]</scope>
</reference>
<evidence type="ECO:0000313" key="4">
    <source>
        <dbReference type="Proteomes" id="UP000023152"/>
    </source>
</evidence>
<gene>
    <name evidence="3" type="ORF">RFI_07628</name>
</gene>
<comment type="caution">
    <text evidence="3">The sequence shown here is derived from an EMBL/GenBank/DDBJ whole genome shotgun (WGS) entry which is preliminary data.</text>
</comment>
<sequence length="231" mass="27272">MENDFVNIPVIFDEQEVVLKLIGCPPHLVMQSSQMALEFWDTQRVLQRKLYSLYYQDMKKKRDEAKKELEQVKGAIENKSLQSKNEHQLLLKQLQNAEVLLFFLCYFDLLFSPYDFVTIQSLQADIREKERQCDKYRMIFALFYCYCCCWERTKCNSWDRFTIEKMYRTVRGSGQKGDKSVPSSPASSARVHPNNETLSQPASNFNSRPFYPTAPPKPQQQYVLLFMFSFT</sequence>
<feature type="compositionally biased region" description="Polar residues" evidence="2">
    <location>
        <begin position="194"/>
        <end position="204"/>
    </location>
</feature>
<accession>X6NW44</accession>
<name>X6NW44_RETFI</name>
<keyword evidence="1" id="KW-0175">Coiled coil</keyword>
<dbReference type="Proteomes" id="UP000023152">
    <property type="component" value="Unassembled WGS sequence"/>
</dbReference>
<organism evidence="3 4">
    <name type="scientific">Reticulomyxa filosa</name>
    <dbReference type="NCBI Taxonomy" id="46433"/>
    <lineage>
        <taxon>Eukaryota</taxon>
        <taxon>Sar</taxon>
        <taxon>Rhizaria</taxon>
        <taxon>Retaria</taxon>
        <taxon>Foraminifera</taxon>
        <taxon>Monothalamids</taxon>
        <taxon>Reticulomyxidae</taxon>
        <taxon>Reticulomyxa</taxon>
    </lineage>
</organism>
<evidence type="ECO:0000256" key="2">
    <source>
        <dbReference type="SAM" id="MobiDB-lite"/>
    </source>
</evidence>
<protein>
    <submittedName>
        <fullName evidence="3">Uncharacterized protein</fullName>
    </submittedName>
</protein>
<feature type="coiled-coil region" evidence="1">
    <location>
        <begin position="55"/>
        <end position="82"/>
    </location>
</feature>
<keyword evidence="4" id="KW-1185">Reference proteome</keyword>